<dbReference type="PANTHER" id="PTHR40980">
    <property type="entry name" value="PLUG DOMAIN-CONTAINING PROTEIN"/>
    <property type="match status" value="1"/>
</dbReference>
<dbReference type="InterPro" id="IPR036942">
    <property type="entry name" value="Beta-barrel_TonB_sf"/>
</dbReference>
<sequence length="821" mass="91221">MPTALFHKPTASLKNMRMNYKILAGMVMLLLILFAQATPAKTHSILEGQINGQVMDAGNSPVPFAAIYLIKATDSAVVGRMLTDATGQYQFSGIAAGDYLIKVTVLGFNTAYSGLIRLSADATFNAGTITITPSVTTLSAVEIAGRKATVERKADRFVLNVEKSAMAAGNSIDLLKSTPFVSLSSSNEVKLQGRKTMFLVDGKPVPEASVQDILQMIPAGNIATIELITNPSSKYDAAYGAVINIITRKKQLEGITGNIRAEGAQGKYGEYGANGRLTYKKNQTTLFGMAGYTKRDQQSFNGMDKELGPTQNTDLITENITRTFYQHIYSLQAGAEFGLTDNQTLGILATGRINRSTGLFESQNDFSRLHSPLDSSLFTGSPLNNKGATYNFNLNYHLISDSGKNELTLLTTYTPYRSDFFQSFTSRLADAKGNTIRTPADYRIDNKTDIDIYIAQADYTHSFSGKWKLESGLKYQYTNSANDILYEDNSSGKFVKTPDFSSNNHLKESIYAGYAIASKDWGKNKIEAGVRAENTSAEYIGNFSQHYFKLFPTFTFQHDFNDQYNFNLSYKKTISRAPYNELVPYTIFINQYTVFTGNPALQPQIDQIIALNTTLKKVNISFVYTLTKGMFGQFPLRQDYDSKVTYFATQNLDNASDFHIDIFYPQRITSWWSTENSGSAFGYSNAEGTVLGKSFSLSSTWFNVKSSHTFECSKNVKLEIVAYYTSALTSELTKIGSVGNIDASLLINILQNKGQIRISGTDILQRNVYYSAQYFDMYRSQKNRYVDSRRLGIGFTYNFGKTKIATPPKKLGNNDALQRIQ</sequence>
<proteinExistence type="predicted"/>
<dbReference type="Gene3D" id="2.170.130.10">
    <property type="entry name" value="TonB-dependent receptor, plug domain"/>
    <property type="match status" value="1"/>
</dbReference>
<dbReference type="SUPFAM" id="SSF56935">
    <property type="entry name" value="Porins"/>
    <property type="match status" value="1"/>
</dbReference>
<dbReference type="InterPro" id="IPR008969">
    <property type="entry name" value="CarboxyPept-like_regulatory"/>
</dbReference>
<dbReference type="InterPro" id="IPR037066">
    <property type="entry name" value="Plug_dom_sf"/>
</dbReference>
<dbReference type="Pfam" id="PF14905">
    <property type="entry name" value="OMP_b-brl_3"/>
    <property type="match status" value="1"/>
</dbReference>
<dbReference type="Pfam" id="PF13620">
    <property type="entry name" value="CarboxypepD_reg"/>
    <property type="match status" value="1"/>
</dbReference>
<dbReference type="AlphaFoldDB" id="A0A365XV82"/>
<keyword evidence="2" id="KW-0472">Membrane</keyword>
<evidence type="ECO:0000313" key="5">
    <source>
        <dbReference type="EMBL" id="RBL90277.1"/>
    </source>
</evidence>
<dbReference type="SUPFAM" id="SSF49464">
    <property type="entry name" value="Carboxypeptidase regulatory domain-like"/>
    <property type="match status" value="1"/>
</dbReference>
<evidence type="ECO:0000256" key="2">
    <source>
        <dbReference type="ARBA" id="ARBA00023136"/>
    </source>
</evidence>
<comment type="subcellular location">
    <subcellularLocation>
        <location evidence="1">Cell outer membrane</location>
    </subcellularLocation>
</comment>
<dbReference type="EMBL" id="QFFJ01000002">
    <property type="protein sequence ID" value="RBL90277.1"/>
    <property type="molecule type" value="Genomic_DNA"/>
</dbReference>
<dbReference type="InterPro" id="IPR013783">
    <property type="entry name" value="Ig-like_fold"/>
</dbReference>
<accession>A0A365XV82</accession>
<organism evidence="5 6">
    <name type="scientific">Chitinophaga flava</name>
    <dbReference type="NCBI Taxonomy" id="2259036"/>
    <lineage>
        <taxon>Bacteria</taxon>
        <taxon>Pseudomonadati</taxon>
        <taxon>Bacteroidota</taxon>
        <taxon>Chitinophagia</taxon>
        <taxon>Chitinophagales</taxon>
        <taxon>Chitinophagaceae</taxon>
        <taxon>Chitinophaga</taxon>
    </lineage>
</organism>
<reference evidence="5 6" key="1">
    <citation type="submission" date="2018-05" db="EMBL/GenBank/DDBJ databases">
        <title>Chitinophaga sp. K3CV102501T nov., isolated from isolated from a monsoon evergreen broad-leaved forest soil.</title>
        <authorList>
            <person name="Lv Y."/>
        </authorList>
    </citation>
    <scope>NUCLEOTIDE SEQUENCE [LARGE SCALE GENOMIC DNA]</scope>
    <source>
        <strain evidence="5 6">GDMCC 1.1325</strain>
    </source>
</reference>
<dbReference type="Proteomes" id="UP000253410">
    <property type="component" value="Unassembled WGS sequence"/>
</dbReference>
<comment type="caution">
    <text evidence="5">The sequence shown here is derived from an EMBL/GenBank/DDBJ whole genome shotgun (WGS) entry which is preliminary data.</text>
</comment>
<evidence type="ECO:0000259" key="4">
    <source>
        <dbReference type="Pfam" id="PF14905"/>
    </source>
</evidence>
<dbReference type="GO" id="GO:0009279">
    <property type="term" value="C:cell outer membrane"/>
    <property type="evidence" value="ECO:0007669"/>
    <property type="project" value="UniProtKB-SubCell"/>
</dbReference>
<dbReference type="OrthoDB" id="719274at2"/>
<evidence type="ECO:0000256" key="3">
    <source>
        <dbReference type="ARBA" id="ARBA00023237"/>
    </source>
</evidence>
<feature type="domain" description="Outer membrane protein beta-barrel" evidence="4">
    <location>
        <begin position="401"/>
        <end position="797"/>
    </location>
</feature>
<dbReference type="Gene3D" id="2.40.170.20">
    <property type="entry name" value="TonB-dependent receptor, beta-barrel domain"/>
    <property type="match status" value="1"/>
</dbReference>
<dbReference type="PANTHER" id="PTHR40980:SF4">
    <property type="entry name" value="TONB-DEPENDENT RECEPTOR-LIKE BETA-BARREL DOMAIN-CONTAINING PROTEIN"/>
    <property type="match status" value="1"/>
</dbReference>
<gene>
    <name evidence="5" type="ORF">DF182_27825</name>
</gene>
<dbReference type="InterPro" id="IPR041700">
    <property type="entry name" value="OMP_b-brl_3"/>
</dbReference>
<protein>
    <recommendedName>
        <fullName evidence="4">Outer membrane protein beta-barrel domain-containing protein</fullName>
    </recommendedName>
</protein>
<keyword evidence="6" id="KW-1185">Reference proteome</keyword>
<evidence type="ECO:0000313" key="6">
    <source>
        <dbReference type="Proteomes" id="UP000253410"/>
    </source>
</evidence>
<keyword evidence="3" id="KW-0998">Cell outer membrane</keyword>
<name>A0A365XV82_9BACT</name>
<dbReference type="Gene3D" id="2.60.40.10">
    <property type="entry name" value="Immunoglobulins"/>
    <property type="match status" value="1"/>
</dbReference>
<evidence type="ECO:0000256" key="1">
    <source>
        <dbReference type="ARBA" id="ARBA00004442"/>
    </source>
</evidence>